<reference evidence="1" key="1">
    <citation type="submission" date="2020-01" db="EMBL/GenBank/DDBJ databases">
        <authorList>
            <consortium name="DOE Joint Genome Institute"/>
            <person name="Haridas S."/>
            <person name="Albert R."/>
            <person name="Binder M."/>
            <person name="Bloem J."/>
            <person name="Labutti K."/>
            <person name="Salamov A."/>
            <person name="Andreopoulos B."/>
            <person name="Baker S.E."/>
            <person name="Barry K."/>
            <person name="Bills G."/>
            <person name="Bluhm B.H."/>
            <person name="Cannon C."/>
            <person name="Castanera R."/>
            <person name="Culley D.E."/>
            <person name="Daum C."/>
            <person name="Ezra D."/>
            <person name="Gonzalez J.B."/>
            <person name="Henrissat B."/>
            <person name="Kuo A."/>
            <person name="Liang C."/>
            <person name="Lipzen A."/>
            <person name="Lutzoni F."/>
            <person name="Magnuson J."/>
            <person name="Mondo S."/>
            <person name="Nolan M."/>
            <person name="Ohm R."/>
            <person name="Pangilinan J."/>
            <person name="Park H.-J."/>
            <person name="Ramirez L."/>
            <person name="Alfaro M."/>
            <person name="Sun H."/>
            <person name="Tritt A."/>
            <person name="Yoshinaga Y."/>
            <person name="Zwiers L.-H."/>
            <person name="Turgeon B.G."/>
            <person name="Goodwin S.B."/>
            <person name="Spatafora J.W."/>
            <person name="Crous P.W."/>
            <person name="Grigoriev I.V."/>
        </authorList>
    </citation>
    <scope>NUCLEOTIDE SEQUENCE</scope>
    <source>
        <strain evidence="1">IPT5</strain>
    </source>
</reference>
<keyword evidence="2" id="KW-1185">Reference proteome</keyword>
<organism evidence="1 2">
    <name type="scientific">Plenodomus tracheiphilus IPT5</name>
    <dbReference type="NCBI Taxonomy" id="1408161"/>
    <lineage>
        <taxon>Eukaryota</taxon>
        <taxon>Fungi</taxon>
        <taxon>Dikarya</taxon>
        <taxon>Ascomycota</taxon>
        <taxon>Pezizomycotina</taxon>
        <taxon>Dothideomycetes</taxon>
        <taxon>Pleosporomycetidae</taxon>
        <taxon>Pleosporales</taxon>
        <taxon>Pleosporineae</taxon>
        <taxon>Leptosphaeriaceae</taxon>
        <taxon>Plenodomus</taxon>
    </lineage>
</organism>
<evidence type="ECO:0000313" key="1">
    <source>
        <dbReference type="EMBL" id="KAF2854235.1"/>
    </source>
</evidence>
<dbReference type="OrthoDB" id="414175at2759"/>
<dbReference type="Proteomes" id="UP000799423">
    <property type="component" value="Unassembled WGS sequence"/>
</dbReference>
<dbReference type="AlphaFoldDB" id="A0A6A7BID1"/>
<dbReference type="EMBL" id="MU006293">
    <property type="protein sequence ID" value="KAF2854235.1"/>
    <property type="molecule type" value="Genomic_DNA"/>
</dbReference>
<proteinExistence type="predicted"/>
<accession>A0A6A7BID1</accession>
<name>A0A6A7BID1_9PLEO</name>
<sequence length="149" mass="17517">MLKDARDPRVTTDLAAGTLDKYKQLHILEKLIAMQRIQTKTGVIWWTPTHTWEKPATLPFGPRHCCQPIVTMHHMQPNEMNQLANFELARNKTHQPLILSERYNRFIKDILPDTLEQWDDVSHHASIRTNTYEEGKKACEDNESYFQFT</sequence>
<evidence type="ECO:0000313" key="2">
    <source>
        <dbReference type="Proteomes" id="UP000799423"/>
    </source>
</evidence>
<protein>
    <submittedName>
        <fullName evidence="1">Glycosyltransferase family 31 protein</fullName>
    </submittedName>
</protein>
<gene>
    <name evidence="1" type="ORF">T440DRAFT_552115</name>
</gene>